<sequence>MAMTWQEIKQDDTRRPLYQHEEALVLLTVARQTEIRMPMTDEETIFTALFVLEDDVPINVRSYQGALKVNELFH</sequence>
<evidence type="ECO:0000313" key="1">
    <source>
        <dbReference type="EMBL" id="CAD0091008.1"/>
    </source>
</evidence>
<accession>A0A9N8PDT4</accession>
<reference evidence="1" key="1">
    <citation type="submission" date="2020-06" db="EMBL/GenBank/DDBJ databases">
        <authorList>
            <person name="Onetto C."/>
        </authorList>
    </citation>
    <scope>NUCLEOTIDE SEQUENCE</scope>
</reference>
<organism evidence="1 2">
    <name type="scientific">Aureobasidium vineae</name>
    <dbReference type="NCBI Taxonomy" id="2773715"/>
    <lineage>
        <taxon>Eukaryota</taxon>
        <taxon>Fungi</taxon>
        <taxon>Dikarya</taxon>
        <taxon>Ascomycota</taxon>
        <taxon>Pezizomycotina</taxon>
        <taxon>Dothideomycetes</taxon>
        <taxon>Dothideomycetidae</taxon>
        <taxon>Dothideales</taxon>
        <taxon>Saccotheciaceae</taxon>
        <taxon>Aureobasidium</taxon>
    </lineage>
</organism>
<protein>
    <submittedName>
        <fullName evidence="1">Uncharacterized protein</fullName>
    </submittedName>
</protein>
<name>A0A9N8PDT4_9PEZI</name>
<proteinExistence type="predicted"/>
<dbReference type="Proteomes" id="UP000716446">
    <property type="component" value="Unassembled WGS sequence"/>
</dbReference>
<keyword evidence="2" id="KW-1185">Reference proteome</keyword>
<dbReference type="EMBL" id="CAIJEN010000009">
    <property type="protein sequence ID" value="CAD0091008.1"/>
    <property type="molecule type" value="Genomic_DNA"/>
</dbReference>
<dbReference type="AlphaFoldDB" id="A0A9N8PDT4"/>
<evidence type="ECO:0000313" key="2">
    <source>
        <dbReference type="Proteomes" id="UP000716446"/>
    </source>
</evidence>
<gene>
    <name evidence="1" type="ORF">AWRI4619_LOCUS6593</name>
</gene>
<comment type="caution">
    <text evidence="1">The sequence shown here is derived from an EMBL/GenBank/DDBJ whole genome shotgun (WGS) entry which is preliminary data.</text>
</comment>